<dbReference type="Proteomes" id="UP001156694">
    <property type="component" value="Unassembled WGS sequence"/>
</dbReference>
<reference evidence="5" key="1">
    <citation type="journal article" date="2019" name="Int. J. Syst. Evol. Microbiol.">
        <title>The Global Catalogue of Microorganisms (GCM) 10K type strain sequencing project: providing services to taxonomists for standard genome sequencing and annotation.</title>
        <authorList>
            <consortium name="The Broad Institute Genomics Platform"/>
            <consortium name="The Broad Institute Genome Sequencing Center for Infectious Disease"/>
            <person name="Wu L."/>
            <person name="Ma J."/>
        </authorList>
    </citation>
    <scope>NUCLEOTIDE SEQUENCE [LARGE SCALE GENOMIC DNA]</scope>
    <source>
        <strain evidence="5">NBRC 110140</strain>
    </source>
</reference>
<keyword evidence="2" id="KW-0808">Transferase</keyword>
<proteinExistence type="predicted"/>
<dbReference type="InterPro" id="IPR029063">
    <property type="entry name" value="SAM-dependent_MTases_sf"/>
</dbReference>
<dbReference type="Pfam" id="PF10017">
    <property type="entry name" value="Methyltransf_33"/>
    <property type="match status" value="1"/>
</dbReference>
<organism evidence="4 5">
    <name type="scientific">Amylibacter marinus</name>
    <dbReference type="NCBI Taxonomy" id="1475483"/>
    <lineage>
        <taxon>Bacteria</taxon>
        <taxon>Pseudomonadati</taxon>
        <taxon>Pseudomonadota</taxon>
        <taxon>Alphaproteobacteria</taxon>
        <taxon>Rhodobacterales</taxon>
        <taxon>Paracoccaceae</taxon>
        <taxon>Amylibacter</taxon>
    </lineage>
</organism>
<dbReference type="EMBL" id="BSNN01000004">
    <property type="protein sequence ID" value="GLQ35193.1"/>
    <property type="molecule type" value="Genomic_DNA"/>
</dbReference>
<sequence length="313" mass="34617">MDKPIVTNTTLLHDALQGLSQTQKTLEAKYFYDAKGSALFEEITSLPEYYPTRTEIGILRDHANQIASELPPDGVFLELGSGASIKTRILLDAMVSLRTYCPLDISKDFLEQNAEQLRTEYPQLNVVPITADFMTDITLPEALVSRPKLVFFPGSTIGNLSRAEAIDLLTRLRSLPHVSGLILGADMVKPTDILIPAYADASGVTAAFNRNLLVRLNRETGANFIPEQFRHEARWDTDMSCIEMHLVSTKDQQVELGGAVISFDKGESIHTENSHKYTTESLAEMARSSGWQIEQMIQDPAALFSVVVFSAAP</sequence>
<dbReference type="PANTHER" id="PTHR43397">
    <property type="entry name" value="ERGOTHIONEINE BIOSYNTHESIS PROTEIN 1"/>
    <property type="match status" value="1"/>
</dbReference>
<keyword evidence="1" id="KW-0489">Methyltransferase</keyword>
<dbReference type="NCBIfam" id="TIGR03438">
    <property type="entry name" value="egtD_ergothio"/>
    <property type="match status" value="1"/>
</dbReference>
<evidence type="ECO:0000259" key="3">
    <source>
        <dbReference type="Pfam" id="PF10017"/>
    </source>
</evidence>
<feature type="domain" description="Histidine-specific methyltransferase SAM-dependent" evidence="3">
    <location>
        <begin position="13"/>
        <end position="310"/>
    </location>
</feature>
<keyword evidence="5" id="KW-1185">Reference proteome</keyword>
<accession>A0ABQ5VVD0</accession>
<evidence type="ECO:0000313" key="4">
    <source>
        <dbReference type="EMBL" id="GLQ35193.1"/>
    </source>
</evidence>
<gene>
    <name evidence="4" type="ORF">GCM10007939_14760</name>
</gene>
<dbReference type="InterPro" id="IPR017804">
    <property type="entry name" value="MeTrfase_EgtD-like"/>
</dbReference>
<dbReference type="PANTHER" id="PTHR43397:SF1">
    <property type="entry name" value="ERGOTHIONEINE BIOSYNTHESIS PROTEIN 1"/>
    <property type="match status" value="1"/>
</dbReference>
<dbReference type="PIRSF" id="PIRSF018005">
    <property type="entry name" value="UCP018005"/>
    <property type="match status" value="1"/>
</dbReference>
<evidence type="ECO:0000256" key="2">
    <source>
        <dbReference type="ARBA" id="ARBA00022679"/>
    </source>
</evidence>
<dbReference type="InterPro" id="IPR051128">
    <property type="entry name" value="EgtD_Methyltrsf_superfamily"/>
</dbReference>
<evidence type="ECO:0000256" key="1">
    <source>
        <dbReference type="ARBA" id="ARBA00022603"/>
    </source>
</evidence>
<evidence type="ECO:0000313" key="5">
    <source>
        <dbReference type="Proteomes" id="UP001156694"/>
    </source>
</evidence>
<dbReference type="InterPro" id="IPR035094">
    <property type="entry name" value="EgtD"/>
</dbReference>
<comment type="caution">
    <text evidence="4">The sequence shown here is derived from an EMBL/GenBank/DDBJ whole genome shotgun (WGS) entry which is preliminary data.</text>
</comment>
<dbReference type="InterPro" id="IPR019257">
    <property type="entry name" value="MeTrfase_dom"/>
</dbReference>
<name>A0ABQ5VVD0_9RHOB</name>
<dbReference type="SUPFAM" id="SSF53335">
    <property type="entry name" value="S-adenosyl-L-methionine-dependent methyltransferases"/>
    <property type="match status" value="1"/>
</dbReference>
<protein>
    <submittedName>
        <fullName evidence="4">Dimethylhistidine N-methyltransferase</fullName>
    </submittedName>
</protein>
<dbReference type="RefSeq" id="WP_284377344.1">
    <property type="nucleotide sequence ID" value="NZ_BSNN01000004.1"/>
</dbReference>
<dbReference type="Gene3D" id="3.40.50.150">
    <property type="entry name" value="Vaccinia Virus protein VP39"/>
    <property type="match status" value="1"/>
</dbReference>